<proteinExistence type="predicted"/>
<dbReference type="EMBL" id="QXXA01000033">
    <property type="protein sequence ID" value="NBI08369.1"/>
    <property type="molecule type" value="Genomic_DNA"/>
</dbReference>
<organism evidence="2 3">
    <name type="scientific">Senegalia massiliensis</name>
    <dbReference type="NCBI Taxonomy" id="1720316"/>
    <lineage>
        <taxon>Bacteria</taxon>
        <taxon>Bacillati</taxon>
        <taxon>Bacillota</taxon>
        <taxon>Clostridia</taxon>
        <taxon>Eubacteriales</taxon>
        <taxon>Clostridiaceae</taxon>
        <taxon>Senegalia</taxon>
    </lineage>
</organism>
<gene>
    <name evidence="2" type="ORF">D3Z33_16065</name>
</gene>
<keyword evidence="3" id="KW-1185">Reference proteome</keyword>
<dbReference type="AlphaFoldDB" id="A0A845R329"/>
<reference evidence="2 3" key="1">
    <citation type="submission" date="2018-08" db="EMBL/GenBank/DDBJ databases">
        <title>Murine metabolic-syndrome-specific gut microbial biobank.</title>
        <authorList>
            <person name="Liu C."/>
        </authorList>
    </citation>
    <scope>NUCLEOTIDE SEQUENCE [LARGE SCALE GENOMIC DNA]</scope>
    <source>
        <strain evidence="2 3">583</strain>
    </source>
</reference>
<feature type="transmembrane region" description="Helical" evidence="1">
    <location>
        <begin position="64"/>
        <end position="83"/>
    </location>
</feature>
<keyword evidence="1" id="KW-0812">Transmembrane</keyword>
<evidence type="ECO:0000313" key="2">
    <source>
        <dbReference type="EMBL" id="NBI08369.1"/>
    </source>
</evidence>
<keyword evidence="1" id="KW-1133">Transmembrane helix</keyword>
<evidence type="ECO:0000313" key="3">
    <source>
        <dbReference type="Proteomes" id="UP000467132"/>
    </source>
</evidence>
<keyword evidence="1" id="KW-0472">Membrane</keyword>
<dbReference type="OrthoDB" id="3036017at2"/>
<dbReference type="Proteomes" id="UP000467132">
    <property type="component" value="Unassembled WGS sequence"/>
</dbReference>
<evidence type="ECO:0000256" key="1">
    <source>
        <dbReference type="SAM" id="Phobius"/>
    </source>
</evidence>
<protein>
    <submittedName>
        <fullName evidence="2">Uncharacterized protein</fullName>
    </submittedName>
</protein>
<name>A0A845R329_9CLOT</name>
<dbReference type="RefSeq" id="WP_160198834.1">
    <property type="nucleotide sequence ID" value="NZ_QXXA01000033.1"/>
</dbReference>
<accession>A0A845R329</accession>
<sequence length="85" mass="9977">METCNKEDRFKSIENTQEKHGNDIDKLKEEVSILKINDRGIEEVIKKLEENFEKIVKSIDKAKWWFLTGMLGPLILAFILSRLNL</sequence>
<comment type="caution">
    <text evidence="2">The sequence shown here is derived from an EMBL/GenBank/DDBJ whole genome shotgun (WGS) entry which is preliminary data.</text>
</comment>